<reference evidence="1 2" key="1">
    <citation type="submission" date="2019-10" db="EMBL/GenBank/DDBJ databases">
        <title>Poseidonibacter ostreae sp. nov., isolated from the gut of the Ostrea denselamellosa.</title>
        <authorList>
            <person name="Choi A."/>
        </authorList>
    </citation>
    <scope>NUCLEOTIDE SEQUENCE [LARGE SCALE GENOMIC DNA]</scope>
    <source>
        <strain evidence="1 2">SJOD-M-33</strain>
    </source>
</reference>
<dbReference type="EMBL" id="WFKK01000001">
    <property type="protein sequence ID" value="KAB7891366.1"/>
    <property type="molecule type" value="Genomic_DNA"/>
</dbReference>
<evidence type="ECO:0000313" key="2">
    <source>
        <dbReference type="Proteomes" id="UP000472839"/>
    </source>
</evidence>
<organism evidence="1 2">
    <name type="scientific">Poseidonibacter ostreae</name>
    <dbReference type="NCBI Taxonomy" id="2654171"/>
    <lineage>
        <taxon>Bacteria</taxon>
        <taxon>Pseudomonadati</taxon>
        <taxon>Campylobacterota</taxon>
        <taxon>Epsilonproteobacteria</taxon>
        <taxon>Campylobacterales</taxon>
        <taxon>Arcobacteraceae</taxon>
        <taxon>Poseidonibacter</taxon>
    </lineage>
</organism>
<sequence>MKITLKENQLGLIIKNRGNTEYYTKIVKCESDNTPQLFSISKGDSENELIVFAFDDEKIELFRTEINEDEIMDYFMERYHVSILEDSNVYINELEEYKINKKNEEKTSFMAFLKGGKVPKEILEIIDTRTDSLRLFTTSPMNAVISLKDISEDELEAFNGAFVVGYSLINKMPILTFTFSCMNFEAPIVSMEAVSKEENSLLLTLAERSDMIIQANRSLGLSHSIIERMIKDVAEVSKYSEAEQFKMMNEVQAKYSTTQIANLSIEKQIFAGIK</sequence>
<dbReference type="Proteomes" id="UP000472839">
    <property type="component" value="Unassembled WGS sequence"/>
</dbReference>
<name>A0A6L4WWG0_9BACT</name>
<comment type="caution">
    <text evidence="1">The sequence shown here is derived from an EMBL/GenBank/DDBJ whole genome shotgun (WGS) entry which is preliminary data.</text>
</comment>
<proteinExistence type="predicted"/>
<gene>
    <name evidence="1" type="ORF">GBG19_00590</name>
</gene>
<accession>A0A6L4WWG0</accession>
<dbReference type="AlphaFoldDB" id="A0A6L4WWG0"/>
<dbReference type="RefSeq" id="WP_152279469.1">
    <property type="nucleotide sequence ID" value="NZ_WFKK01000001.1"/>
</dbReference>
<evidence type="ECO:0000313" key="1">
    <source>
        <dbReference type="EMBL" id="KAB7891366.1"/>
    </source>
</evidence>
<protein>
    <submittedName>
        <fullName evidence="1">Uncharacterized protein</fullName>
    </submittedName>
</protein>